<evidence type="ECO:0000313" key="18">
    <source>
        <dbReference type="Proteomes" id="UP000070444"/>
    </source>
</evidence>
<dbReference type="OMA" id="PTMRGSE"/>
<dbReference type="Pfam" id="PF03142">
    <property type="entry name" value="Chitin_synth_2"/>
    <property type="match status" value="1"/>
</dbReference>
<dbReference type="CDD" id="cd04190">
    <property type="entry name" value="Chitin_synth_C"/>
    <property type="match status" value="1"/>
</dbReference>
<dbReference type="PROSITE" id="PS51998">
    <property type="entry name" value="DEK_C"/>
    <property type="match status" value="1"/>
</dbReference>
<feature type="binding site" evidence="12">
    <location>
        <begin position="107"/>
        <end position="114"/>
    </location>
    <ligand>
        <name>ATP</name>
        <dbReference type="ChEBI" id="CHEBI:30616"/>
    </ligand>
</feature>
<dbReference type="Pfam" id="PF00063">
    <property type="entry name" value="Myosin_head"/>
    <property type="match status" value="1"/>
</dbReference>
<dbReference type="InterPro" id="IPR014876">
    <property type="entry name" value="DEK_C"/>
</dbReference>
<feature type="transmembrane region" description="Helical" evidence="14">
    <location>
        <begin position="875"/>
        <end position="894"/>
    </location>
</feature>
<evidence type="ECO:0000256" key="5">
    <source>
        <dbReference type="ARBA" id="ARBA00022679"/>
    </source>
</evidence>
<dbReference type="SUPFAM" id="SSF53448">
    <property type="entry name" value="Nucleotide-diphospho-sugar transferases"/>
    <property type="match status" value="1"/>
</dbReference>
<keyword evidence="12" id="KW-0009">Actin-binding</keyword>
<dbReference type="InterPro" id="IPR036400">
    <property type="entry name" value="Cyt_B5-like_heme/steroid_sf"/>
</dbReference>
<feature type="region of interest" description="Actin-binding" evidence="12">
    <location>
        <begin position="608"/>
        <end position="630"/>
    </location>
</feature>
<dbReference type="GO" id="GO:0016459">
    <property type="term" value="C:myosin complex"/>
    <property type="evidence" value="ECO:0007669"/>
    <property type="project" value="UniProtKB-KW"/>
</dbReference>
<reference evidence="17 18" key="1">
    <citation type="journal article" date="2015" name="Genome Biol. Evol.">
        <title>Phylogenomic analyses indicate that early fungi evolved digesting cell walls of algal ancestors of land plants.</title>
        <authorList>
            <person name="Chang Y."/>
            <person name="Wang S."/>
            <person name="Sekimoto S."/>
            <person name="Aerts A.L."/>
            <person name="Choi C."/>
            <person name="Clum A."/>
            <person name="LaButti K.M."/>
            <person name="Lindquist E.A."/>
            <person name="Yee Ngan C."/>
            <person name="Ohm R.A."/>
            <person name="Salamov A.A."/>
            <person name="Grigoriev I.V."/>
            <person name="Spatafora J.W."/>
            <person name="Berbee M.L."/>
        </authorList>
    </citation>
    <scope>NUCLEOTIDE SEQUENCE [LARGE SCALE GENOMIC DNA]</scope>
    <source>
        <strain evidence="17 18">NRRL 28638</strain>
    </source>
</reference>
<protein>
    <recommendedName>
        <fullName evidence="2">chitin synthase</fullName>
        <ecNumber evidence="2">2.4.1.16</ecNumber>
    </recommendedName>
</protein>
<evidence type="ECO:0000256" key="9">
    <source>
        <dbReference type="ARBA" id="ARBA00023136"/>
    </source>
</evidence>
<keyword evidence="7 14" id="KW-1133">Transmembrane helix</keyword>
<evidence type="ECO:0000256" key="14">
    <source>
        <dbReference type="SAM" id="Phobius"/>
    </source>
</evidence>
<name>A0A137NVM1_CONC2</name>
<evidence type="ECO:0000256" key="3">
    <source>
        <dbReference type="ARBA" id="ARBA00022475"/>
    </source>
</evidence>
<dbReference type="InterPro" id="IPR029044">
    <property type="entry name" value="Nucleotide-diphossugar_trans"/>
</dbReference>
<evidence type="ECO:0000256" key="12">
    <source>
        <dbReference type="PROSITE-ProRule" id="PRU00782"/>
    </source>
</evidence>
<dbReference type="GO" id="GO:0004100">
    <property type="term" value="F:chitin synthase activity"/>
    <property type="evidence" value="ECO:0007669"/>
    <property type="project" value="UniProtKB-EC"/>
</dbReference>
<dbReference type="PANTHER" id="PTHR22914:SF13">
    <property type="entry name" value="CHITIN SYNTHASE"/>
    <property type="match status" value="1"/>
</dbReference>
<feature type="transmembrane region" description="Helical" evidence="14">
    <location>
        <begin position="1610"/>
        <end position="1631"/>
    </location>
</feature>
<dbReference type="STRING" id="796925.A0A137NVM1"/>
<evidence type="ECO:0000259" key="16">
    <source>
        <dbReference type="PROSITE" id="PS51998"/>
    </source>
</evidence>
<dbReference type="Gene3D" id="1.20.120.720">
    <property type="entry name" value="Myosin VI head, motor domain, U50 subdomain"/>
    <property type="match status" value="1"/>
</dbReference>
<sequence>MAVNFNSEDLDLSLLHPIDSSSIANHLQQLNQEYLHVGASALVHFKTSSSTPSESQLSELGNQYAEVGYKSLDSNLKDLPPHIFGLTTLSYFHLRRLGNDQSLVFIGESNSGKSLNYARSLSQLSRLGQNPKKPSKMNEQILQIHEIYQSLGTISDKFGLYNSKYGLYQELQFSGKGRLVGIKSLIYYLDSQWIVNRPMESRNFSILYMINEGLSSEDREKYNLHNIAYPYLQTSSHSATPISLDRWLDNLKNLGFKPKVRAKLVQLLVTILQIGCLEFHQQANNSTSDEICKVTNLEQLDLISELLGVEQSRLEQSLTSSSQFIGRELCSVVLDPEGCIRQRDQLAAALYSLLFFWIVENINTKFCNDENTANYISLLEQLPQSDAVNGSFSDFIKNLVNEKIHHFTLDSMLSNDKGFREELISDGLQLPDHLYVNFPSANDLLAGPEDSFGMVHIINQQSVKSSQRRSDTKLLTSLNQAFGGDANYIATNPTTNAFTVQHYNSRVAYSVEGFIHDNVQCPSPELIQLFQLDENGTSHSTNPFLVELFSPEAVGNVYPSTKLFLNSAQQSIKPLRQPSRKHAKKPDSKPIQSEDLNSTNLGLVNNTLDEIFVTLQASKIWPIININPFGKDNKGRLDQNSIRNQVEDLQLPALATNLSLDLNVSFTFEEYLERYQPVTRSVGLDASKDPKSQVDAFATIGGWTSGSDYVLGNSKVFLSTPKWKDLEDSLRAAIREDKQQGNDSMYLGFANPDDNESIFSGYGPGDVRFRNSALIGGGTGRGSIDPNASAFGLDRPTSHYIAGAPRGYGHFGETAEEPGLESPKLRNIPSPLEKNQKSPNSDDKDIVMKDMSPTKTQHHKEQVETAPLTFARKSWIRITWLMTWWIPTCCIARCGKKRPDIQMAWREKVTICALIFWASAAILFLNIGLGLILCPPKKVFTPLELSTALGTTDAKTYMYGTVYDLSSIAMRGHAKGSQGYPNGVDVDTMIENYAGKDISTAFPLSYATYCPGFNVDAGLVYTLDPNQYVPFPFVHSSVTNGVSAPVSNNPRWYDQTALPFLNNYKVASVVHNPDTLLLYRQNGWASWGSINGKVYDLSLYINYTTSAIGKATANVPGAANSTWLPLQVGSMFSANGNTNQKTSDLTSLWNAYNPSDPNEKKNAMTCLNNVFYVGDLDSRDSAKCMVTNILLNIFTGIVLIVTVVKFFSALQLSGKRDPQDYDKFVILQVPCYTESEESVRRTLESLALLKYSDSHKLIFVIADGMIIGSGNDFPTPKIVLNVLGVDPKLDPDPHSFLSIGEGSKQLNYGKIYSGLYEVEGHSVPYLVVVKVGSPKEVSRPGNRGKRDSQIVLMSFLNRVHFDAPMNPLELEMYHQLKNVIGIDPKLYEYILMVDADTEVLPDSLNRLIAVMTRDASVMGLCGETTLVNENQSITTMMQVYEYYISHHLAKSFESLFGSVTCLPGCFSMYRIKSVRGAPLIIAKNILKLYSENHVDTLHKKNLLSLGEDRYLTTLMLQNFPSYKMKFTPDATCKTVVPEKFEVLLSQRRRWINSTIHNLFELLFLKDMCGFCCFSMRFVVFLDLIGTLILPASVIYMVYIIVAWSTQFQTINLYSILVMAAIYVLQALVFIIKQKWEHIGWMVFYMLAIPLFNFYIPIYSYWHFDDFSWGNTRVVVGDGKKQIITEDDEVFDPEKIPLVSWEEHQRTKNAGFDNRNSMLSNGGGLAFTPGYDHAFPNSSAQGLLNRPPTAQGFSTPASPLPMQGMPQPYMDAGSFTDVRHSYISQQGLPHLGTPMHDSNSFLNIPGYNYQGQHMGTPSQGNLGIYNPQASPRLPATGQVSDELILQEIRNVLAHNELQNLTRKQIREHLQQVFNQDFNSRKDHINYLIGLVING</sequence>
<evidence type="ECO:0000256" key="13">
    <source>
        <dbReference type="SAM" id="MobiDB-lite"/>
    </source>
</evidence>
<comment type="similarity">
    <text evidence="12">Belongs to the TRAFAC class myosin-kinesin ATPase superfamily. Myosin family.</text>
</comment>
<dbReference type="SUPFAM" id="SSF55856">
    <property type="entry name" value="Cytochrome b5-like heme/steroid binding domain"/>
    <property type="match status" value="1"/>
</dbReference>
<dbReference type="PROSITE" id="PS51456">
    <property type="entry name" value="MYOSIN_MOTOR"/>
    <property type="match status" value="1"/>
</dbReference>
<evidence type="ECO:0000256" key="11">
    <source>
        <dbReference type="ARBA" id="ARBA00023180"/>
    </source>
</evidence>
<keyword evidence="12" id="KW-0547">Nucleotide-binding</keyword>
<keyword evidence="6 14" id="KW-0812">Transmembrane</keyword>
<dbReference type="InterPro" id="IPR027417">
    <property type="entry name" value="P-loop_NTPase"/>
</dbReference>
<dbReference type="Gene3D" id="1.20.58.530">
    <property type="match status" value="1"/>
</dbReference>
<feature type="transmembrane region" description="Helical" evidence="14">
    <location>
        <begin position="1638"/>
        <end position="1661"/>
    </location>
</feature>
<keyword evidence="9 14" id="KW-0472">Membrane</keyword>
<comment type="subcellular location">
    <subcellularLocation>
        <location evidence="1">Cell membrane</location>
        <topology evidence="1">Multi-pass membrane protein</topology>
    </subcellularLocation>
</comment>
<dbReference type="Pfam" id="PF08766">
    <property type="entry name" value="DEK_C"/>
    <property type="match status" value="1"/>
</dbReference>
<dbReference type="EMBL" id="KQ964682">
    <property type="protein sequence ID" value="KXN66870.1"/>
    <property type="molecule type" value="Genomic_DNA"/>
</dbReference>
<keyword evidence="5 17" id="KW-0808">Transferase</keyword>
<dbReference type="GO" id="GO:0003774">
    <property type="term" value="F:cytoskeletal motor activity"/>
    <property type="evidence" value="ECO:0007669"/>
    <property type="project" value="UniProtKB-UniRule"/>
</dbReference>
<organism evidence="17 18">
    <name type="scientific">Conidiobolus coronatus (strain ATCC 28846 / CBS 209.66 / NRRL 28638)</name>
    <name type="common">Delacroixia coronata</name>
    <dbReference type="NCBI Taxonomy" id="796925"/>
    <lineage>
        <taxon>Eukaryota</taxon>
        <taxon>Fungi</taxon>
        <taxon>Fungi incertae sedis</taxon>
        <taxon>Zoopagomycota</taxon>
        <taxon>Entomophthoromycotina</taxon>
        <taxon>Entomophthoromycetes</taxon>
        <taxon>Entomophthorales</taxon>
        <taxon>Ancylistaceae</taxon>
        <taxon>Conidiobolus</taxon>
    </lineage>
</organism>
<feature type="domain" description="Myosin motor" evidence="15">
    <location>
        <begin position="1"/>
        <end position="731"/>
    </location>
</feature>
<feature type="region of interest" description="Disordered" evidence="13">
    <location>
        <begin position="572"/>
        <end position="596"/>
    </location>
</feature>
<dbReference type="Proteomes" id="UP000070444">
    <property type="component" value="Unassembled WGS sequence"/>
</dbReference>
<keyword evidence="18" id="KW-1185">Reference proteome</keyword>
<dbReference type="GO" id="GO:0005524">
    <property type="term" value="F:ATP binding"/>
    <property type="evidence" value="ECO:0007669"/>
    <property type="project" value="UniProtKB-UniRule"/>
</dbReference>
<keyword evidence="8 12" id="KW-0518">Myosin</keyword>
<evidence type="ECO:0000256" key="2">
    <source>
        <dbReference type="ARBA" id="ARBA00012543"/>
    </source>
</evidence>
<feature type="transmembrane region" description="Helical" evidence="14">
    <location>
        <begin position="1577"/>
        <end position="1604"/>
    </location>
</feature>
<feature type="region of interest" description="Disordered" evidence="13">
    <location>
        <begin position="811"/>
        <end position="848"/>
    </location>
</feature>
<dbReference type="InterPro" id="IPR001609">
    <property type="entry name" value="Myosin_head_motor_dom-like"/>
</dbReference>
<proteinExistence type="inferred from homology"/>
<feature type="transmembrane region" description="Helical" evidence="14">
    <location>
        <begin position="914"/>
        <end position="933"/>
    </location>
</feature>
<keyword evidence="10 12" id="KW-0505">Motor protein</keyword>
<dbReference type="Gene3D" id="1.10.10.60">
    <property type="entry name" value="Homeodomain-like"/>
    <property type="match status" value="1"/>
</dbReference>
<dbReference type="Gene3D" id="1.10.10.820">
    <property type="match status" value="1"/>
</dbReference>
<evidence type="ECO:0000256" key="4">
    <source>
        <dbReference type="ARBA" id="ARBA00022676"/>
    </source>
</evidence>
<feature type="compositionally biased region" description="Basic and acidic residues" evidence="13">
    <location>
        <begin position="834"/>
        <end position="848"/>
    </location>
</feature>
<evidence type="ECO:0000256" key="8">
    <source>
        <dbReference type="ARBA" id="ARBA00023123"/>
    </source>
</evidence>
<accession>A0A137NVM1</accession>
<dbReference type="GO" id="GO:0003779">
    <property type="term" value="F:actin binding"/>
    <property type="evidence" value="ECO:0007669"/>
    <property type="project" value="UniProtKB-KW"/>
</dbReference>
<evidence type="ECO:0000256" key="1">
    <source>
        <dbReference type="ARBA" id="ARBA00004651"/>
    </source>
</evidence>
<dbReference type="GO" id="GO:0006031">
    <property type="term" value="P:chitin biosynthetic process"/>
    <property type="evidence" value="ECO:0007669"/>
    <property type="project" value="TreeGrafter"/>
</dbReference>
<feature type="transmembrane region" description="Helical" evidence="14">
    <location>
        <begin position="1189"/>
        <end position="1207"/>
    </location>
</feature>
<dbReference type="OrthoDB" id="370884at2759"/>
<keyword evidence="4" id="KW-0328">Glycosyltransferase</keyword>
<evidence type="ECO:0000259" key="15">
    <source>
        <dbReference type="PROSITE" id="PS51456"/>
    </source>
</evidence>
<dbReference type="GO" id="GO:0030428">
    <property type="term" value="C:cell septum"/>
    <property type="evidence" value="ECO:0007669"/>
    <property type="project" value="TreeGrafter"/>
</dbReference>
<dbReference type="GO" id="GO:0031505">
    <property type="term" value="P:fungal-type cell wall organization"/>
    <property type="evidence" value="ECO:0007669"/>
    <property type="project" value="TreeGrafter"/>
</dbReference>
<dbReference type="SUPFAM" id="SSF52540">
    <property type="entry name" value="P-loop containing nucleoside triphosphate hydrolases"/>
    <property type="match status" value="1"/>
</dbReference>
<dbReference type="SMART" id="SM00242">
    <property type="entry name" value="MYSc"/>
    <property type="match status" value="1"/>
</dbReference>
<evidence type="ECO:0000256" key="6">
    <source>
        <dbReference type="ARBA" id="ARBA00022692"/>
    </source>
</evidence>
<dbReference type="GO" id="GO:0005886">
    <property type="term" value="C:plasma membrane"/>
    <property type="evidence" value="ECO:0007669"/>
    <property type="project" value="UniProtKB-SubCell"/>
</dbReference>
<dbReference type="EC" id="2.4.1.16" evidence="2"/>
<gene>
    <name evidence="17" type="ORF">CONCODRAFT_11199</name>
</gene>
<dbReference type="InterPro" id="IPR004835">
    <property type="entry name" value="Chitin_synth"/>
</dbReference>
<dbReference type="Gene3D" id="3.40.850.10">
    <property type="entry name" value="Kinesin motor domain"/>
    <property type="match status" value="1"/>
</dbReference>
<evidence type="ECO:0000256" key="10">
    <source>
        <dbReference type="ARBA" id="ARBA00023175"/>
    </source>
</evidence>
<dbReference type="PANTHER" id="PTHR22914">
    <property type="entry name" value="CHITIN SYNTHASE"/>
    <property type="match status" value="1"/>
</dbReference>
<evidence type="ECO:0000313" key="17">
    <source>
        <dbReference type="EMBL" id="KXN66870.1"/>
    </source>
</evidence>
<dbReference type="SUPFAM" id="SSF109715">
    <property type="entry name" value="DEK C-terminal domain"/>
    <property type="match status" value="1"/>
</dbReference>
<feature type="domain" description="DEK-C" evidence="16">
    <location>
        <begin position="1837"/>
        <end position="1892"/>
    </location>
</feature>
<dbReference type="InterPro" id="IPR036961">
    <property type="entry name" value="Kinesin_motor_dom_sf"/>
</dbReference>
<keyword evidence="3" id="KW-1003">Cell membrane</keyword>
<evidence type="ECO:0000256" key="7">
    <source>
        <dbReference type="ARBA" id="ARBA00022989"/>
    </source>
</evidence>
<keyword evidence="11" id="KW-0325">Glycoprotein</keyword>
<keyword evidence="12" id="KW-0067">ATP-binding</keyword>